<name>A0A6G7PTQ9_9BACT</name>
<dbReference type="GO" id="GO:0043165">
    <property type="term" value="P:Gram-negative-bacterium-type cell outer membrane assembly"/>
    <property type="evidence" value="ECO:0007669"/>
    <property type="project" value="InterPro"/>
</dbReference>
<dbReference type="Gene3D" id="3.30.160.150">
    <property type="entry name" value="Lipoprotein like domain"/>
    <property type="match status" value="1"/>
</dbReference>
<reference evidence="1 2" key="1">
    <citation type="submission" date="2020-02" db="EMBL/GenBank/DDBJ databases">
        <title>Genome analysis of Thermosulfuriphilus ammonigenes ST65T, an anaerobic thermophilic chemolithoautotrophic bacterium isolated from a deep-sea hydrothermal vent.</title>
        <authorList>
            <person name="Slobodkina G."/>
            <person name="Allioux M."/>
            <person name="Merkel A."/>
            <person name="Alain K."/>
            <person name="Jebbar M."/>
            <person name="Slobodkin A."/>
        </authorList>
    </citation>
    <scope>NUCLEOTIDE SEQUENCE [LARGE SCALE GENOMIC DNA]</scope>
    <source>
        <strain evidence="1 2">ST65</strain>
    </source>
</reference>
<dbReference type="GO" id="GO:0019867">
    <property type="term" value="C:outer membrane"/>
    <property type="evidence" value="ECO:0007669"/>
    <property type="project" value="InterPro"/>
</dbReference>
<protein>
    <submittedName>
        <fullName evidence="1">LptE family protein</fullName>
    </submittedName>
</protein>
<dbReference type="KEGG" id="tav:G4V39_01060"/>
<dbReference type="AlphaFoldDB" id="A0A6G7PTQ9"/>
<sequence length="158" mass="18176">MWLVSLFVLGCGYHFAGTGSNLPPWIKTVYVATWEDRSQEAGFGALIATEIRNQFERGGKLRLAPEDKADVILTGEIVSLEQRGLSYQSYAQGVENRLILRARARLTSRRDGKIIWENRSLYREETYATGSQADKERILEKMAYDLAEMIYHQIMEYF</sequence>
<dbReference type="EMBL" id="CP048877">
    <property type="protein sequence ID" value="QIJ70946.1"/>
    <property type="molecule type" value="Genomic_DNA"/>
</dbReference>
<accession>A0A6G7PTQ9</accession>
<evidence type="ECO:0000313" key="1">
    <source>
        <dbReference type="EMBL" id="QIJ70946.1"/>
    </source>
</evidence>
<evidence type="ECO:0000313" key="2">
    <source>
        <dbReference type="Proteomes" id="UP000502179"/>
    </source>
</evidence>
<organism evidence="1 2">
    <name type="scientific">Thermosulfuriphilus ammonigenes</name>
    <dbReference type="NCBI Taxonomy" id="1936021"/>
    <lineage>
        <taxon>Bacteria</taxon>
        <taxon>Pseudomonadati</taxon>
        <taxon>Thermodesulfobacteriota</taxon>
        <taxon>Thermodesulfobacteria</taxon>
        <taxon>Thermodesulfobacteriales</taxon>
        <taxon>Thermodesulfobacteriaceae</taxon>
        <taxon>Thermosulfuriphilus</taxon>
    </lineage>
</organism>
<dbReference type="Proteomes" id="UP000502179">
    <property type="component" value="Chromosome"/>
</dbReference>
<dbReference type="InterPro" id="IPR007485">
    <property type="entry name" value="LPS_assembly_LptE"/>
</dbReference>
<dbReference type="Pfam" id="PF04390">
    <property type="entry name" value="LptE"/>
    <property type="match status" value="1"/>
</dbReference>
<proteinExistence type="predicted"/>
<gene>
    <name evidence="1" type="ORF">G4V39_01060</name>
</gene>
<dbReference type="RefSeq" id="WP_166031169.1">
    <property type="nucleotide sequence ID" value="NZ_CP048877.1"/>
</dbReference>
<keyword evidence="2" id="KW-1185">Reference proteome</keyword>